<dbReference type="Pfam" id="PF14322">
    <property type="entry name" value="SusD-like_3"/>
    <property type="match status" value="1"/>
</dbReference>
<evidence type="ECO:0000256" key="2">
    <source>
        <dbReference type="ARBA" id="ARBA00006275"/>
    </source>
</evidence>
<evidence type="ECO:0000313" key="9">
    <source>
        <dbReference type="Proteomes" id="UP000305848"/>
    </source>
</evidence>
<dbReference type="Pfam" id="PF07980">
    <property type="entry name" value="SusD_RagB"/>
    <property type="match status" value="1"/>
</dbReference>
<evidence type="ECO:0000313" key="8">
    <source>
        <dbReference type="EMBL" id="TKK68605.1"/>
    </source>
</evidence>
<dbReference type="Gene3D" id="1.25.40.390">
    <property type="match status" value="1"/>
</dbReference>
<sequence length="637" mass="71664">MKKITGSLFIVLLLAGGITSCKRDFLDTQPLDQVPSNLVWTDGALATAFVNGVYNDQNTQGLGMGGFDEQMLASLSDEAVFTHAGRGINTINEGLLSPENTGWVSNTYDWNVMYKKIRAANSALENLATATFDNQELNDRLRGETHFLRGYYYQQLLRYYGAVPIITKTYGLGEDYSVPRNTYEECVNFIISECDSAALLLDGKPGLGKGRATKVAALALKSRVLLYAASDLHDIPTAKAKSPLIAAYPNPEFLGYVSGDRTARWQAAKDAAKAVLDQGGGGYKLDLAAPASRDEAIQNYISISMGGGSKAPGVDATAAVELLFQRDFDPQKDEYAGIYVGLANGPNGYHNWAGNSPIQELVDDYEMMDGTKFDWNNPAEKANPYDNRDPRFYASILYDGAGWKPRDKISGNVDPVNQIQVGQYDLKVKNAQTGNYELKVIPGLDTRQSSIENWNGSWTGYYMRKFIDPDPNIVDNTTRQYIPWPFFRYTEAVFNYAEACIELGLDDEAKTWLNKIRFRAGMPAITETGDALRQRYRNERRIEMAYEEQRYHDARRWMIAPETLGRKTVYINVVGKFKPGKELKDVYHKDESIYDYTYTPTEVNSLENRIWVDKMYFRPISRDEMNRNAKLIQNPGY</sequence>
<accession>A0A4U3L0V8</accession>
<comment type="caution">
    <text evidence="8">The sequence shown here is derived from an EMBL/GenBank/DDBJ whole genome shotgun (WGS) entry which is preliminary data.</text>
</comment>
<feature type="domain" description="SusD-like N-terminal" evidence="7">
    <location>
        <begin position="101"/>
        <end position="226"/>
    </location>
</feature>
<dbReference type="InterPro" id="IPR033985">
    <property type="entry name" value="SusD-like_N"/>
</dbReference>
<organism evidence="8 9">
    <name type="scientific">Ilyomonas limi</name>
    <dbReference type="NCBI Taxonomy" id="2575867"/>
    <lineage>
        <taxon>Bacteria</taxon>
        <taxon>Pseudomonadati</taxon>
        <taxon>Bacteroidota</taxon>
        <taxon>Chitinophagia</taxon>
        <taxon>Chitinophagales</taxon>
        <taxon>Chitinophagaceae</taxon>
        <taxon>Ilyomonas</taxon>
    </lineage>
</organism>
<dbReference type="SUPFAM" id="SSF48452">
    <property type="entry name" value="TPR-like"/>
    <property type="match status" value="1"/>
</dbReference>
<comment type="similarity">
    <text evidence="2">Belongs to the SusD family.</text>
</comment>
<proteinExistence type="inferred from homology"/>
<evidence type="ECO:0000256" key="3">
    <source>
        <dbReference type="ARBA" id="ARBA00022729"/>
    </source>
</evidence>
<keyword evidence="3" id="KW-0732">Signal</keyword>
<evidence type="ECO:0000259" key="6">
    <source>
        <dbReference type="Pfam" id="PF07980"/>
    </source>
</evidence>
<dbReference type="OrthoDB" id="5694214at2"/>
<name>A0A4U3L0V8_9BACT</name>
<dbReference type="PROSITE" id="PS51257">
    <property type="entry name" value="PROKAR_LIPOPROTEIN"/>
    <property type="match status" value="1"/>
</dbReference>
<protein>
    <submittedName>
        <fullName evidence="8">RagB/SusD family nutrient uptake outer membrane protein</fullName>
    </submittedName>
</protein>
<dbReference type="Proteomes" id="UP000305848">
    <property type="component" value="Unassembled WGS sequence"/>
</dbReference>
<keyword evidence="5" id="KW-0998">Cell outer membrane</keyword>
<dbReference type="AlphaFoldDB" id="A0A4U3L0V8"/>
<keyword evidence="9" id="KW-1185">Reference proteome</keyword>
<dbReference type="InterPro" id="IPR011990">
    <property type="entry name" value="TPR-like_helical_dom_sf"/>
</dbReference>
<dbReference type="GO" id="GO:0009279">
    <property type="term" value="C:cell outer membrane"/>
    <property type="evidence" value="ECO:0007669"/>
    <property type="project" value="UniProtKB-SubCell"/>
</dbReference>
<keyword evidence="4" id="KW-0472">Membrane</keyword>
<evidence type="ECO:0000256" key="5">
    <source>
        <dbReference type="ARBA" id="ARBA00023237"/>
    </source>
</evidence>
<reference evidence="8 9" key="1">
    <citation type="submission" date="2019-05" db="EMBL/GenBank/DDBJ databases">
        <title>Panacibacter sp. strain 17mud1-8 Genome sequencing and assembly.</title>
        <authorList>
            <person name="Chhetri G."/>
        </authorList>
    </citation>
    <scope>NUCLEOTIDE SEQUENCE [LARGE SCALE GENOMIC DNA]</scope>
    <source>
        <strain evidence="8 9">17mud1-8</strain>
    </source>
</reference>
<feature type="domain" description="RagB/SusD" evidence="6">
    <location>
        <begin position="321"/>
        <end position="637"/>
    </location>
</feature>
<evidence type="ECO:0000256" key="4">
    <source>
        <dbReference type="ARBA" id="ARBA00023136"/>
    </source>
</evidence>
<comment type="subcellular location">
    <subcellularLocation>
        <location evidence="1">Cell outer membrane</location>
    </subcellularLocation>
</comment>
<dbReference type="InterPro" id="IPR012944">
    <property type="entry name" value="SusD_RagB_dom"/>
</dbReference>
<evidence type="ECO:0000256" key="1">
    <source>
        <dbReference type="ARBA" id="ARBA00004442"/>
    </source>
</evidence>
<gene>
    <name evidence="8" type="ORF">FC093_10825</name>
</gene>
<evidence type="ECO:0000259" key="7">
    <source>
        <dbReference type="Pfam" id="PF14322"/>
    </source>
</evidence>
<dbReference type="EMBL" id="SZQL01000007">
    <property type="protein sequence ID" value="TKK68605.1"/>
    <property type="molecule type" value="Genomic_DNA"/>
</dbReference>
<dbReference type="RefSeq" id="WP_137261793.1">
    <property type="nucleotide sequence ID" value="NZ_SZQL01000007.1"/>
</dbReference>